<name>A0ABW1EY86_9ACTN</name>
<protein>
    <submittedName>
        <fullName evidence="2">Preprotein translocase subunit SecA</fullName>
    </submittedName>
</protein>
<keyword evidence="3" id="KW-1185">Reference proteome</keyword>
<comment type="caution">
    <text evidence="2">The sequence shown here is derived from an EMBL/GenBank/DDBJ whole genome shotgun (WGS) entry which is preliminary data.</text>
</comment>
<accession>A0ABW1EY86</accession>
<reference evidence="3" key="1">
    <citation type="journal article" date="2019" name="Int. J. Syst. Evol. Microbiol.">
        <title>The Global Catalogue of Microorganisms (GCM) 10K type strain sequencing project: providing services to taxonomists for standard genome sequencing and annotation.</title>
        <authorList>
            <consortium name="The Broad Institute Genomics Platform"/>
            <consortium name="The Broad Institute Genome Sequencing Center for Infectious Disease"/>
            <person name="Wu L."/>
            <person name="Ma J."/>
        </authorList>
    </citation>
    <scope>NUCLEOTIDE SEQUENCE [LARGE SCALE GENOMIC DNA]</scope>
    <source>
        <strain evidence="3">CGMCC 4.1469</strain>
    </source>
</reference>
<sequence length="795" mass="87099">MIESWASLVDLMARFAEADDPEAAAGMAFDGAVADLVAKLRRFDAIRLIEVARLAMLPMAPEGTVPVVAEASAAQVELLTLVALAARREAAAAGTPFPDPVADQEMSRFVSEEAREDLDRLLRLAQIRAFAAVDRADKLALVTLLLRGAEVWMRNSSYPEMVEATNRELLDGDPNVRAALNAELGFDATDAIAVLEACHDLQEDGMNSRMDAMRNTILSAMAATQAGQPDGELKDLARSSFMSMFEPGADEVTVTVDDIAAHTGISGERVEAVVERFRLDLGSATPAQVVDAFTSGRNPMRTRPLVQTENGRLMLPHSALNVFAVRENLEDHLKTSVAWDSYAKHRGDLLESRTRTALGRVLPGAYYRDAFEYYVPANSAQEVAADPAGYTKRVEGDHLVILDDVAIIVEDKAVALSALSRAGRTARIRRDLTGIITNAAAQAGRMRNGIERDGGLQIEGEGWVGFRHIREIHTIAVSLDDLPTVLTATSELMQAGILSPENIPWTVSLHDLEVITELVDRPAEFLLYLRRRRNPDVTVMFSAPDELDLFLYFFEAGLWVEPDPAKVRSAFPFLPEPTTAELRRYRAQQPVFLSSRTDALDRWFHRASVGAGTAPKPVMVPSPVATLVDELQTRNVTGWLSIGATLLSTSTDVQHRFARHGGDLLNNPDPNGLGRSLTIPMTGSVDPAEGWLFVWATRPPRANPADTEKNLCGYLRAKKHQLGIPRGVVFLYDEQTRSLVGAFYDGHIGPLDATLTATVRSLRAASDLQRALHPNAKRPPHKASSIARTRQKRKR</sequence>
<evidence type="ECO:0000313" key="3">
    <source>
        <dbReference type="Proteomes" id="UP001596067"/>
    </source>
</evidence>
<dbReference type="EMBL" id="JBHSOD010000018">
    <property type="protein sequence ID" value="MFC5886570.1"/>
    <property type="molecule type" value="Genomic_DNA"/>
</dbReference>
<gene>
    <name evidence="2" type="ORF">ACFP0N_16520</name>
</gene>
<organism evidence="2 3">
    <name type="scientific">Kitasatospora aburaviensis</name>
    <dbReference type="NCBI Taxonomy" id="67265"/>
    <lineage>
        <taxon>Bacteria</taxon>
        <taxon>Bacillati</taxon>
        <taxon>Actinomycetota</taxon>
        <taxon>Actinomycetes</taxon>
        <taxon>Kitasatosporales</taxon>
        <taxon>Streptomycetaceae</taxon>
        <taxon>Kitasatospora</taxon>
    </lineage>
</organism>
<evidence type="ECO:0000256" key="1">
    <source>
        <dbReference type="SAM" id="MobiDB-lite"/>
    </source>
</evidence>
<feature type="region of interest" description="Disordered" evidence="1">
    <location>
        <begin position="770"/>
        <end position="795"/>
    </location>
</feature>
<dbReference type="Proteomes" id="UP001596067">
    <property type="component" value="Unassembled WGS sequence"/>
</dbReference>
<proteinExistence type="predicted"/>
<dbReference type="RefSeq" id="WP_313762331.1">
    <property type="nucleotide sequence ID" value="NZ_BAAAVH010000009.1"/>
</dbReference>
<evidence type="ECO:0000313" key="2">
    <source>
        <dbReference type="EMBL" id="MFC5886570.1"/>
    </source>
</evidence>